<keyword evidence="3 7" id="KW-0812">Transmembrane</keyword>
<feature type="transmembrane region" description="Helical" evidence="7">
    <location>
        <begin position="235"/>
        <end position="258"/>
    </location>
</feature>
<feature type="transmembrane region" description="Helical" evidence="7">
    <location>
        <begin position="105"/>
        <end position="124"/>
    </location>
</feature>
<dbReference type="SUPFAM" id="SSF103473">
    <property type="entry name" value="MFS general substrate transporter"/>
    <property type="match status" value="1"/>
</dbReference>
<dbReference type="InterPro" id="IPR036259">
    <property type="entry name" value="MFS_trans_sf"/>
</dbReference>
<proteinExistence type="predicted"/>
<evidence type="ECO:0000256" key="2">
    <source>
        <dbReference type="ARBA" id="ARBA00022475"/>
    </source>
</evidence>
<gene>
    <name evidence="9" type="ORF">FHR80_000265</name>
</gene>
<dbReference type="InterPro" id="IPR011701">
    <property type="entry name" value="MFS"/>
</dbReference>
<dbReference type="Pfam" id="PF07690">
    <property type="entry name" value="MFS_1"/>
    <property type="match status" value="1"/>
</dbReference>
<feature type="compositionally biased region" description="Low complexity" evidence="6">
    <location>
        <begin position="7"/>
        <end position="31"/>
    </location>
</feature>
<evidence type="ECO:0000256" key="4">
    <source>
        <dbReference type="ARBA" id="ARBA00022989"/>
    </source>
</evidence>
<feature type="transmembrane region" description="Helical" evidence="7">
    <location>
        <begin position="392"/>
        <end position="410"/>
    </location>
</feature>
<feature type="transmembrane region" description="Helical" evidence="7">
    <location>
        <begin position="270"/>
        <end position="290"/>
    </location>
</feature>
<feature type="transmembrane region" description="Helical" evidence="7">
    <location>
        <begin position="365"/>
        <end position="386"/>
    </location>
</feature>
<dbReference type="Gene3D" id="1.20.1250.20">
    <property type="entry name" value="MFS general substrate transporter like domains"/>
    <property type="match status" value="2"/>
</dbReference>
<dbReference type="InterPro" id="IPR020846">
    <property type="entry name" value="MFS_dom"/>
</dbReference>
<feature type="region of interest" description="Disordered" evidence="6">
    <location>
        <begin position="1"/>
        <end position="33"/>
    </location>
</feature>
<keyword evidence="4 7" id="KW-1133">Transmembrane helix</keyword>
<dbReference type="InterPro" id="IPR050189">
    <property type="entry name" value="MFS_Efflux_Transporters"/>
</dbReference>
<dbReference type="PROSITE" id="PS50850">
    <property type="entry name" value="MFS"/>
    <property type="match status" value="1"/>
</dbReference>
<dbReference type="CDD" id="cd17324">
    <property type="entry name" value="MFS_NepI_like"/>
    <property type="match status" value="1"/>
</dbReference>
<evidence type="ECO:0000313" key="9">
    <source>
        <dbReference type="EMBL" id="MBB2921371.1"/>
    </source>
</evidence>
<accession>A0A7W4YAF9</accession>
<feature type="transmembrane region" description="Helical" evidence="7">
    <location>
        <begin position="40"/>
        <end position="65"/>
    </location>
</feature>
<feature type="transmembrane region" description="Helical" evidence="7">
    <location>
        <begin position="324"/>
        <end position="344"/>
    </location>
</feature>
<feature type="transmembrane region" description="Helical" evidence="7">
    <location>
        <begin position="193"/>
        <end position="214"/>
    </location>
</feature>
<reference evidence="9 10" key="1">
    <citation type="submission" date="2020-08" db="EMBL/GenBank/DDBJ databases">
        <title>The Agave Microbiome: Exploring the role of microbial communities in plant adaptations to desert environments.</title>
        <authorList>
            <person name="Partida-Martinez L.P."/>
        </authorList>
    </citation>
    <scope>NUCLEOTIDE SEQUENCE [LARGE SCALE GENOMIC DNA]</scope>
    <source>
        <strain evidence="9 10">RAS26</strain>
    </source>
</reference>
<evidence type="ECO:0000256" key="6">
    <source>
        <dbReference type="SAM" id="MobiDB-lite"/>
    </source>
</evidence>
<name>A0A7W4YAF9_9CELL</name>
<feature type="transmembrane region" description="Helical" evidence="7">
    <location>
        <begin position="77"/>
        <end position="98"/>
    </location>
</feature>
<dbReference type="RefSeq" id="WP_396036075.1">
    <property type="nucleotide sequence ID" value="NZ_JACHVX010000001.1"/>
</dbReference>
<feature type="region of interest" description="Disordered" evidence="6">
    <location>
        <begin position="415"/>
        <end position="444"/>
    </location>
</feature>
<evidence type="ECO:0000259" key="8">
    <source>
        <dbReference type="PROSITE" id="PS50850"/>
    </source>
</evidence>
<dbReference type="EMBL" id="JACHVX010000001">
    <property type="protein sequence ID" value="MBB2921371.1"/>
    <property type="molecule type" value="Genomic_DNA"/>
</dbReference>
<dbReference type="PANTHER" id="PTHR43124:SF3">
    <property type="entry name" value="CHLORAMPHENICOL EFFLUX PUMP RV0191"/>
    <property type="match status" value="1"/>
</dbReference>
<evidence type="ECO:0000256" key="3">
    <source>
        <dbReference type="ARBA" id="ARBA00022692"/>
    </source>
</evidence>
<evidence type="ECO:0000256" key="1">
    <source>
        <dbReference type="ARBA" id="ARBA00004651"/>
    </source>
</evidence>
<feature type="transmembrane region" description="Helical" evidence="7">
    <location>
        <begin position="297"/>
        <end position="318"/>
    </location>
</feature>
<dbReference type="GO" id="GO:0005886">
    <property type="term" value="C:plasma membrane"/>
    <property type="evidence" value="ECO:0007669"/>
    <property type="project" value="UniProtKB-SubCell"/>
</dbReference>
<organism evidence="9 10">
    <name type="scientific">Cellulomonas cellasea</name>
    <dbReference type="NCBI Taxonomy" id="43670"/>
    <lineage>
        <taxon>Bacteria</taxon>
        <taxon>Bacillati</taxon>
        <taxon>Actinomycetota</taxon>
        <taxon>Actinomycetes</taxon>
        <taxon>Micrococcales</taxon>
        <taxon>Cellulomonadaceae</taxon>
        <taxon>Cellulomonas</taxon>
    </lineage>
</organism>
<keyword evidence="2" id="KW-1003">Cell membrane</keyword>
<dbReference type="AlphaFoldDB" id="A0A7W4YAF9"/>
<reference evidence="9 10" key="2">
    <citation type="submission" date="2020-08" db="EMBL/GenBank/DDBJ databases">
        <authorList>
            <person name="Partida-Martinez L."/>
            <person name="Huntemann M."/>
            <person name="Clum A."/>
            <person name="Wang J."/>
            <person name="Palaniappan K."/>
            <person name="Ritter S."/>
            <person name="Chen I.-M."/>
            <person name="Stamatis D."/>
            <person name="Reddy T."/>
            <person name="O'Malley R."/>
            <person name="Daum C."/>
            <person name="Shapiro N."/>
            <person name="Ivanova N."/>
            <person name="Kyrpides N."/>
            <person name="Woyke T."/>
        </authorList>
    </citation>
    <scope>NUCLEOTIDE SEQUENCE [LARGE SCALE GENOMIC DNA]</scope>
    <source>
        <strain evidence="9 10">RAS26</strain>
    </source>
</reference>
<feature type="compositionally biased region" description="Low complexity" evidence="6">
    <location>
        <begin position="415"/>
        <end position="430"/>
    </location>
</feature>
<evidence type="ECO:0000256" key="5">
    <source>
        <dbReference type="ARBA" id="ARBA00023136"/>
    </source>
</evidence>
<feature type="transmembrane region" description="Helical" evidence="7">
    <location>
        <begin position="130"/>
        <end position="151"/>
    </location>
</feature>
<dbReference type="Proteomes" id="UP000518206">
    <property type="component" value="Unassembled WGS sequence"/>
</dbReference>
<sequence length="444" mass="43894">MDHLLDTAPPGSAGAPPATPGATPAAGAAGPRPHRTRPALLALALGGFSIGTTEFATMGLLPLVARDLGASIPTTGWVITAYALGVVVGAPLLTTLAARVDRRTLLLGLMAAFTAANVLAAFAPSLGWLVVARFVAGLPHGAFFGVGAVMGTHVAGAERRGQAVSMMMAGLTIANVVGVPLSTVVGQQLGWRLAFGLVGVLGLVTLGALLRWTPGLPVSDGTSVRTELAALRNRSLWIAAGAGSIGFGGMFAVYSYVSPLLTEVTGLREATVPLVLALFGVGMTVGTLVGGRLADRAVLRTVLVGFVSTGVVLCALGLTGRNPVLAVASIVALGVASQILGISLQTRLMDVSPAAPSLGAALCHSALNLGNASGAWLGGLVIAGGLGYLAPAWVGAGLTLVGLVVVVTVGRTPAPAPAAAGRPAAPEEAVLGGTPAPAPAPAAR</sequence>
<feature type="domain" description="Major facilitator superfamily (MFS) profile" evidence="8">
    <location>
        <begin position="39"/>
        <end position="414"/>
    </location>
</feature>
<keyword evidence="5 7" id="KW-0472">Membrane</keyword>
<evidence type="ECO:0000313" key="10">
    <source>
        <dbReference type="Proteomes" id="UP000518206"/>
    </source>
</evidence>
<protein>
    <submittedName>
        <fullName evidence="9">DHA1 family inner membrane transport protein</fullName>
    </submittedName>
</protein>
<evidence type="ECO:0000256" key="7">
    <source>
        <dbReference type="SAM" id="Phobius"/>
    </source>
</evidence>
<dbReference type="GO" id="GO:0022857">
    <property type="term" value="F:transmembrane transporter activity"/>
    <property type="evidence" value="ECO:0007669"/>
    <property type="project" value="InterPro"/>
</dbReference>
<dbReference type="PANTHER" id="PTHR43124">
    <property type="entry name" value="PURINE EFFLUX PUMP PBUE"/>
    <property type="match status" value="1"/>
</dbReference>
<feature type="transmembrane region" description="Helical" evidence="7">
    <location>
        <begin position="163"/>
        <end position="181"/>
    </location>
</feature>
<comment type="subcellular location">
    <subcellularLocation>
        <location evidence="1">Cell membrane</location>
        <topology evidence="1">Multi-pass membrane protein</topology>
    </subcellularLocation>
</comment>
<comment type="caution">
    <text evidence="9">The sequence shown here is derived from an EMBL/GenBank/DDBJ whole genome shotgun (WGS) entry which is preliminary data.</text>
</comment>